<evidence type="ECO:0000256" key="1">
    <source>
        <dbReference type="ARBA" id="ARBA00005254"/>
    </source>
</evidence>
<dbReference type="RefSeq" id="WP_246051592.1">
    <property type="nucleotide sequence ID" value="NZ_MWIN01000036.1"/>
</dbReference>
<comment type="caution">
    <text evidence="2">The sequence shown here is derived from an EMBL/GenBank/DDBJ whole genome shotgun (WGS) entry which is preliminary data.</text>
</comment>
<dbReference type="Pfam" id="PF00378">
    <property type="entry name" value="ECH_1"/>
    <property type="match status" value="1"/>
</dbReference>
<proteinExistence type="inferred from homology"/>
<organism evidence="2 3">
    <name type="scientific">Panacagrimonas perspica</name>
    <dbReference type="NCBI Taxonomy" id="381431"/>
    <lineage>
        <taxon>Bacteria</taxon>
        <taxon>Pseudomonadati</taxon>
        <taxon>Pseudomonadota</taxon>
        <taxon>Gammaproteobacteria</taxon>
        <taxon>Nevskiales</taxon>
        <taxon>Nevskiaceae</taxon>
        <taxon>Panacagrimonas</taxon>
    </lineage>
</organism>
<dbReference type="PANTHER" id="PTHR42964">
    <property type="entry name" value="ENOYL-COA HYDRATASE"/>
    <property type="match status" value="1"/>
</dbReference>
<evidence type="ECO:0000313" key="2">
    <source>
        <dbReference type="EMBL" id="TDU32863.1"/>
    </source>
</evidence>
<dbReference type="EMBL" id="SOBT01000008">
    <property type="protein sequence ID" value="TDU32863.1"/>
    <property type="molecule type" value="Genomic_DNA"/>
</dbReference>
<comment type="similarity">
    <text evidence="1">Belongs to the enoyl-CoA hydratase/isomerase family.</text>
</comment>
<dbReference type="InterPro" id="IPR029045">
    <property type="entry name" value="ClpP/crotonase-like_dom_sf"/>
</dbReference>
<dbReference type="InterPro" id="IPR051683">
    <property type="entry name" value="Enoyl-CoA_Hydratase/Isomerase"/>
</dbReference>
<dbReference type="Proteomes" id="UP000295341">
    <property type="component" value="Unassembled WGS sequence"/>
</dbReference>
<accession>A0A4R7PF40</accession>
<sequence length="336" mass="35793">MSAASVTVDARQLLDWARDPMSAARFSALSGCTCLRIDAASDRLDGEEAALVRCWLRALACPTIAIGTSSGALAATCDVHVGTRAEAEALAHNIERTPLAAALLVQVLRAVEAMAVEEGLLVESLAYSSLQVGPEFLAWRASSAPSAAQPGLDPGPAVEAGREQDRLMLELNRPSRRNAMSVEMRDGLIESLQLVLADDTIRQVEIRGRGRCFSTGGDLDEFGSAPDPATAHLVRRIALPGRLLEACRDRVSVHLHGACIGSGIEFPAFASRIVASPDAWFQLPELRYGLIPGAGGCVSITRRIGRQRTAWLALSGKRIDARTALEWGLVDAIKAP</sequence>
<keyword evidence="2" id="KW-0413">Isomerase</keyword>
<dbReference type="GO" id="GO:0016853">
    <property type="term" value="F:isomerase activity"/>
    <property type="evidence" value="ECO:0007669"/>
    <property type="project" value="UniProtKB-KW"/>
</dbReference>
<evidence type="ECO:0000313" key="3">
    <source>
        <dbReference type="Proteomes" id="UP000295341"/>
    </source>
</evidence>
<dbReference type="SUPFAM" id="SSF52096">
    <property type="entry name" value="ClpP/crotonase"/>
    <property type="match status" value="1"/>
</dbReference>
<keyword evidence="3" id="KW-1185">Reference proteome</keyword>
<name>A0A4R7PF40_9GAMM</name>
<gene>
    <name evidence="2" type="ORF">DFR24_2272</name>
</gene>
<protein>
    <submittedName>
        <fullName evidence="2">Enoyl-CoA hydratase/isomerase-like protein</fullName>
    </submittedName>
</protein>
<dbReference type="CDD" id="cd06558">
    <property type="entry name" value="crotonase-like"/>
    <property type="match status" value="1"/>
</dbReference>
<dbReference type="InterPro" id="IPR001753">
    <property type="entry name" value="Enoyl-CoA_hydra/iso"/>
</dbReference>
<dbReference type="AlphaFoldDB" id="A0A4R7PF40"/>
<dbReference type="Gene3D" id="3.90.226.10">
    <property type="entry name" value="2-enoyl-CoA Hydratase, Chain A, domain 1"/>
    <property type="match status" value="1"/>
</dbReference>
<reference evidence="2 3" key="1">
    <citation type="submission" date="2019-03" db="EMBL/GenBank/DDBJ databases">
        <title>Genomic Encyclopedia of Type Strains, Phase IV (KMG-IV): sequencing the most valuable type-strain genomes for metagenomic binning, comparative biology and taxonomic classification.</title>
        <authorList>
            <person name="Goeker M."/>
        </authorList>
    </citation>
    <scope>NUCLEOTIDE SEQUENCE [LARGE SCALE GENOMIC DNA]</scope>
    <source>
        <strain evidence="2 3">DSM 26377</strain>
    </source>
</reference>
<dbReference type="PANTHER" id="PTHR42964:SF1">
    <property type="entry name" value="POLYKETIDE BIOSYNTHESIS ENOYL-COA HYDRATASE PKSH-RELATED"/>
    <property type="match status" value="1"/>
</dbReference>